<reference evidence="1 2" key="1">
    <citation type="submission" date="2017-07" db="EMBL/GenBank/DDBJ databases">
        <title>Leptospira spp. isolated from tropical soils.</title>
        <authorList>
            <person name="Thibeaux R."/>
            <person name="Iraola G."/>
            <person name="Ferres I."/>
            <person name="Bierque E."/>
            <person name="Girault D."/>
            <person name="Soupe-Gilbert M.-E."/>
            <person name="Picardeau M."/>
            <person name="Goarant C."/>
        </authorList>
    </citation>
    <scope>NUCLEOTIDE SEQUENCE [LARGE SCALE GENOMIC DNA]</scope>
    <source>
        <strain evidence="1 2">FH2-C-A2</strain>
    </source>
</reference>
<evidence type="ECO:0000313" key="1">
    <source>
        <dbReference type="EMBL" id="PJZ64862.1"/>
    </source>
</evidence>
<dbReference type="PANTHER" id="PTHR42866">
    <property type="entry name" value="3-DEOXY-MANNO-OCTULOSONATE CYTIDYLYLTRANSFERASE"/>
    <property type="match status" value="1"/>
</dbReference>
<dbReference type="InterPro" id="IPR003329">
    <property type="entry name" value="Cytidylyl_trans"/>
</dbReference>
<comment type="caution">
    <text evidence="1">The sequence shown here is derived from an EMBL/GenBank/DDBJ whole genome shotgun (WGS) entry which is preliminary data.</text>
</comment>
<dbReference type="RefSeq" id="WP_100759660.1">
    <property type="nucleotide sequence ID" value="NZ_NPDT01000007.1"/>
</dbReference>
<name>A0A2M9Z944_9LEPT</name>
<proteinExistence type="predicted"/>
<accession>A0A2M9Z944</accession>
<protein>
    <submittedName>
        <fullName evidence="1">Spore coat biosynthesis protein F</fullName>
    </submittedName>
</protein>
<dbReference type="AlphaFoldDB" id="A0A2M9Z944"/>
<dbReference type="SUPFAM" id="SSF53448">
    <property type="entry name" value="Nucleotide-diphospho-sugar transferases"/>
    <property type="match status" value="1"/>
</dbReference>
<dbReference type="EMBL" id="NPDT01000007">
    <property type="protein sequence ID" value="PJZ64862.1"/>
    <property type="molecule type" value="Genomic_DNA"/>
</dbReference>
<dbReference type="Pfam" id="PF02348">
    <property type="entry name" value="CTP_transf_3"/>
    <property type="match status" value="1"/>
</dbReference>
<evidence type="ECO:0000313" key="2">
    <source>
        <dbReference type="Proteomes" id="UP000231912"/>
    </source>
</evidence>
<organism evidence="1 2">
    <name type="scientific">Leptospira wolffii</name>
    <dbReference type="NCBI Taxonomy" id="409998"/>
    <lineage>
        <taxon>Bacteria</taxon>
        <taxon>Pseudomonadati</taxon>
        <taxon>Spirochaetota</taxon>
        <taxon>Spirochaetia</taxon>
        <taxon>Leptospirales</taxon>
        <taxon>Leptospiraceae</taxon>
        <taxon>Leptospira</taxon>
    </lineage>
</organism>
<dbReference type="Gene3D" id="3.90.550.10">
    <property type="entry name" value="Spore Coat Polysaccharide Biosynthesis Protein SpsA, Chain A"/>
    <property type="match status" value="1"/>
</dbReference>
<sequence length="530" mass="60713">MNGIPSTPKKPIRSLYAFIQARTGSTRFPKKVLAELPPGSGKTILEHIHARIRKVLPADKIVYLIPEGDAELADFLSLKKMRYFVGPLEDVRQRYSNAAEHFEADAILRLTGDNPFYDTLHLELLLQAFSKEECDLSYFKGLPLGTGGEVFRTSALDSLPENGWEERHKEHVSLHIKEDPNRFRIVPIPAILTKKESERIPHFRLTVDTPEDFQTVSDLLTKKNPEVFSELGVYDFLRMEEENPVLFRKNLDIPQVRFPLPDPERTPKKGKIAFLVAPAKEYGSGHFARSSILFSLLPFRNWEPAWLREFPKDGEYEILLIDHRDIEIPFEYKRTKVLLLDHFGKDRKNYPHWDVLPHPENEPDFDWNRILLPPALFSSEFRTGQESKKYDLFCYSGSLGEAETQRLDSFFRTYFSGKKVLRVGGQTPEKDANIEYASRLSRPEYLNALASSRSFLGYFGQSLFEALYLKIPSATFSISPVHESLSKLLEKRGVPVSDLRSMPEFSLGNGSPGPEGYDLLLEKIEDCLDS</sequence>
<dbReference type="PANTHER" id="PTHR42866:SF1">
    <property type="entry name" value="SPORE COAT POLYSACCHARIDE BIOSYNTHESIS PROTEIN SPSF"/>
    <property type="match status" value="1"/>
</dbReference>
<gene>
    <name evidence="1" type="ORF">CH371_15235</name>
</gene>
<dbReference type="GO" id="GO:0005829">
    <property type="term" value="C:cytosol"/>
    <property type="evidence" value="ECO:0007669"/>
    <property type="project" value="TreeGrafter"/>
</dbReference>
<dbReference type="Proteomes" id="UP000231912">
    <property type="component" value="Unassembled WGS sequence"/>
</dbReference>
<dbReference type="InterPro" id="IPR029044">
    <property type="entry name" value="Nucleotide-diphossugar_trans"/>
</dbReference>